<name>A0A3B6AXI3_WHEAT</name>
<dbReference type="Gene3D" id="2.20.25.10">
    <property type="match status" value="1"/>
</dbReference>
<reference evidence="5" key="2">
    <citation type="submission" date="2018-10" db="UniProtKB">
        <authorList>
            <consortium name="EnsemblPlants"/>
        </authorList>
    </citation>
    <scope>IDENTIFICATION</scope>
</reference>
<dbReference type="OMA" id="GIRSSKW"/>
<reference evidence="5" key="1">
    <citation type="submission" date="2018-08" db="EMBL/GenBank/DDBJ databases">
        <authorList>
            <person name="Rossello M."/>
        </authorList>
    </citation>
    <scope>NUCLEOTIDE SEQUENCE [LARGE SCALE GENOMIC DNA]</scope>
    <source>
        <strain evidence="5">cv. Chinese Spring</strain>
    </source>
</reference>
<dbReference type="PANTHER" id="PTHR48440:SF1">
    <property type="entry name" value="PAW DOMAIN-CONTAINING PROTEIN"/>
    <property type="match status" value="1"/>
</dbReference>
<dbReference type="Gramene" id="TraesCS2A03G0512800.2">
    <property type="protein sequence ID" value="TraesCS2A03G0512800.2.CDS"/>
    <property type="gene ID" value="TraesCS2A03G0512800"/>
</dbReference>
<dbReference type="FunFam" id="2.20.25.10:FF:000011">
    <property type="entry name" value="peptide-N(4)-(N-acetyl-beta- glucosaminyl)asparagine amidase"/>
    <property type="match status" value="1"/>
</dbReference>
<protein>
    <recommendedName>
        <fullName evidence="4">Transglutaminase-like domain-containing protein</fullName>
    </recommendedName>
</protein>
<dbReference type="InterPro" id="IPR029071">
    <property type="entry name" value="Ubiquitin-like_domsf"/>
</dbReference>
<feature type="domain" description="Transglutaminase-like" evidence="4">
    <location>
        <begin position="307"/>
        <end position="367"/>
    </location>
</feature>
<dbReference type="EnsemblPlants" id="TraesCS2A02G230700.2">
    <property type="protein sequence ID" value="TraesCS2A02G230700.2"/>
    <property type="gene ID" value="TraesCS2A02G230700"/>
</dbReference>
<dbReference type="Gene3D" id="2.60.120.260">
    <property type="entry name" value="Galactose-binding domain-like"/>
    <property type="match status" value="1"/>
</dbReference>
<dbReference type="Proteomes" id="UP000019116">
    <property type="component" value="Chromosome 2A"/>
</dbReference>
<dbReference type="STRING" id="4565.A0A3B6AXI3"/>
<dbReference type="SMR" id="A0A3B6AXI3"/>
<dbReference type="SMART" id="SM00460">
    <property type="entry name" value="TGc"/>
    <property type="match status" value="1"/>
</dbReference>
<evidence type="ECO:0000259" key="4">
    <source>
        <dbReference type="SMART" id="SM00460"/>
    </source>
</evidence>
<comment type="similarity">
    <text evidence="1">Belongs to the transglutaminase-like superfamily. PNGase family.</text>
</comment>
<dbReference type="Gene3D" id="3.10.620.30">
    <property type="match status" value="1"/>
</dbReference>
<dbReference type="PANTHER" id="PTHR48440">
    <property type="match status" value="1"/>
</dbReference>
<dbReference type="Pfam" id="PF01841">
    <property type="entry name" value="Transglut_core"/>
    <property type="match status" value="1"/>
</dbReference>
<dbReference type="Gene3D" id="3.10.20.90">
    <property type="entry name" value="Phosphatidylinositol 3-kinase Catalytic Subunit, Chain A, domain 1"/>
    <property type="match status" value="1"/>
</dbReference>
<dbReference type="FunFam" id="2.60.120.260:FF:000110">
    <property type="entry name" value="Peptide-N(4)-(N-acetyl-beta-glucosaminyl)asparagine amidase"/>
    <property type="match status" value="1"/>
</dbReference>
<sequence>MVARRFVVREVPADEEHTVEYDTEDGLDVLRFQIFSLTSVPPDLQKIVVEADGSVVNDGTDLESIPEGLCLMSIDEGENADSASAAATAQEKSDEELARLIEIEVDADGSVVDDGTDLESISEVLRLVPIGEGDDMDAAAAVAARAQEKSDEELARMIQAEEEALLLQQYSIQSDGGEVFRERVEPYMRQVLKYEDPVRQEAALKTVPVDELKEKALISLAKEGIFSSSKNEEDHAFLLQLLLWFKQSFRWVNAPACDICDRETSMVGMGNPLPSEIEFGASRVEIYRCNHCSSITCFPRYNDPYKLIQTRKGRCGEWANCFTFYCRVFGYEARLILDFTDHVWTECFSNLYGSSGMFRWIHLDPCEGVYDNPLLYEKGWNKKLDYAIGISKDGVHDITKRYTRKWHEVLSRRTITSEDTVSAILMNITRKCRSGLSSNEHLALEKRDRKESEELSKATYLEVNNSISLPGRQSGSVEWRAARSELGQADSLSCSSCPIRRCVDAHVSKIHDALSAILSHFCDNNIPNERIIEVFVTLRSLMQNLKDANFKSRRVTLDQKSQQIFEILPSAERLLSAISLKAELHTVGDPSVATDGNLIHTSLALPVALDAVDEILSNYKSNIFYTKGHQFPRGNRLCSGSVLASSEQLPIGIATAAFDGIRLSKWEEPDGAKGCWLMYKVHGGQTCELESYDLMSANDAPERDPMGWVLEGSTDQRSTWNTIDARSSVIFGSRFCRKSFTVDKRYKANVLRFRFLRGRESSANPRFQIGSIDFYGETHMA</sequence>
<dbReference type="SUPFAM" id="SSF54001">
    <property type="entry name" value="Cysteine proteinases"/>
    <property type="match status" value="1"/>
</dbReference>
<dbReference type="InterPro" id="IPR038765">
    <property type="entry name" value="Papain-like_cys_pep_sf"/>
</dbReference>
<dbReference type="AlphaFoldDB" id="A0A3B6AXI3"/>
<accession>A0A3B6AXI3</accession>
<keyword evidence="3" id="KW-0862">Zinc</keyword>
<dbReference type="GO" id="GO:0046872">
    <property type="term" value="F:metal ion binding"/>
    <property type="evidence" value="ECO:0007669"/>
    <property type="project" value="UniProtKB-KW"/>
</dbReference>
<organism evidence="5">
    <name type="scientific">Triticum aestivum</name>
    <name type="common">Wheat</name>
    <dbReference type="NCBI Taxonomy" id="4565"/>
    <lineage>
        <taxon>Eukaryota</taxon>
        <taxon>Viridiplantae</taxon>
        <taxon>Streptophyta</taxon>
        <taxon>Embryophyta</taxon>
        <taxon>Tracheophyta</taxon>
        <taxon>Spermatophyta</taxon>
        <taxon>Magnoliopsida</taxon>
        <taxon>Liliopsida</taxon>
        <taxon>Poales</taxon>
        <taxon>Poaceae</taxon>
        <taxon>BOP clade</taxon>
        <taxon>Pooideae</taxon>
        <taxon>Triticodae</taxon>
        <taxon>Triticeae</taxon>
        <taxon>Triticinae</taxon>
        <taxon>Triticum</taxon>
    </lineage>
</organism>
<evidence type="ECO:0000256" key="1">
    <source>
        <dbReference type="ARBA" id="ARBA00009390"/>
    </source>
</evidence>
<dbReference type="SUPFAM" id="SSF54236">
    <property type="entry name" value="Ubiquitin-like"/>
    <property type="match status" value="1"/>
</dbReference>
<dbReference type="Gramene" id="TraesCS2A02G230700.2">
    <property type="protein sequence ID" value="TraesCS2A02G230700.2"/>
    <property type="gene ID" value="TraesCS2A02G230700"/>
</dbReference>
<gene>
    <name evidence="5" type="primary">LOC123188515</name>
</gene>
<evidence type="ECO:0000256" key="3">
    <source>
        <dbReference type="ARBA" id="ARBA00022833"/>
    </source>
</evidence>
<evidence type="ECO:0000256" key="2">
    <source>
        <dbReference type="ARBA" id="ARBA00022723"/>
    </source>
</evidence>
<keyword evidence="6" id="KW-1185">Reference proteome</keyword>
<evidence type="ECO:0000313" key="5">
    <source>
        <dbReference type="EnsemblPlants" id="TraesCS2A02G230700.2"/>
    </source>
</evidence>
<keyword evidence="2" id="KW-0479">Metal-binding</keyword>
<evidence type="ECO:0000313" key="6">
    <source>
        <dbReference type="Proteomes" id="UP000019116"/>
    </source>
</evidence>
<proteinExistence type="inferred from homology"/>
<dbReference type="InterPro" id="IPR002931">
    <property type="entry name" value="Transglutaminase-like"/>
</dbReference>
<dbReference type="OrthoDB" id="409136at2759"/>